<evidence type="ECO:0000313" key="5">
    <source>
        <dbReference type="EMBL" id="ODV78157.1"/>
    </source>
</evidence>
<protein>
    <recommendedName>
        <fullName evidence="3">Increased recombination centers protein 6</fullName>
    </recommendedName>
</protein>
<accession>A0A1E4SF65</accession>
<organism evidence="5 6">
    <name type="scientific">Suhomyces tanzawaensis NRRL Y-17324</name>
    <dbReference type="NCBI Taxonomy" id="984487"/>
    <lineage>
        <taxon>Eukaryota</taxon>
        <taxon>Fungi</taxon>
        <taxon>Dikarya</taxon>
        <taxon>Ascomycota</taxon>
        <taxon>Saccharomycotina</taxon>
        <taxon>Pichiomycetes</taxon>
        <taxon>Debaryomycetaceae</taxon>
        <taxon>Suhomyces</taxon>
    </lineage>
</organism>
<dbReference type="Proteomes" id="UP000094285">
    <property type="component" value="Unassembled WGS sequence"/>
</dbReference>
<keyword evidence="4" id="KW-0160">Chromosomal rearrangement</keyword>
<dbReference type="AlphaFoldDB" id="A0A1E4SF65"/>
<evidence type="ECO:0000313" key="6">
    <source>
        <dbReference type="Proteomes" id="UP000094285"/>
    </source>
</evidence>
<dbReference type="GeneID" id="30985973"/>
<evidence type="ECO:0000256" key="2">
    <source>
        <dbReference type="ARBA" id="ARBA00007973"/>
    </source>
</evidence>
<reference evidence="6" key="1">
    <citation type="submission" date="2016-05" db="EMBL/GenBank/DDBJ databases">
        <title>Comparative genomics of biotechnologically important yeasts.</title>
        <authorList>
            <consortium name="DOE Joint Genome Institute"/>
            <person name="Riley R."/>
            <person name="Haridas S."/>
            <person name="Wolfe K.H."/>
            <person name="Lopes M.R."/>
            <person name="Hittinger C.T."/>
            <person name="Goker M."/>
            <person name="Salamov A."/>
            <person name="Wisecaver J."/>
            <person name="Long T.M."/>
            <person name="Aerts A.L."/>
            <person name="Barry K."/>
            <person name="Choi C."/>
            <person name="Clum A."/>
            <person name="Coughlan A.Y."/>
            <person name="Deshpande S."/>
            <person name="Douglass A.P."/>
            <person name="Hanson S.J."/>
            <person name="Klenk H.-P."/>
            <person name="Labutti K."/>
            <person name="Lapidus A."/>
            <person name="Lindquist E."/>
            <person name="Lipzen A."/>
            <person name="Meier-Kolthoff J.P."/>
            <person name="Ohm R.A."/>
            <person name="Otillar R.P."/>
            <person name="Pangilinan J."/>
            <person name="Peng Y."/>
            <person name="Rokas A."/>
            <person name="Rosa C.A."/>
            <person name="Scheuner C."/>
            <person name="Sibirny A.A."/>
            <person name="Slot J.C."/>
            <person name="Stielow J.B."/>
            <person name="Sun H."/>
            <person name="Kurtzman C.P."/>
            <person name="Blackwell M."/>
            <person name="Grigoriev I.V."/>
            <person name="Jeffries T.W."/>
        </authorList>
    </citation>
    <scope>NUCLEOTIDE SEQUENCE [LARGE SCALE GENOMIC DNA]</scope>
    <source>
        <strain evidence="6">NRRL Y-17324</strain>
    </source>
</reference>
<comment type="similarity">
    <text evidence="2">Belongs to the IRC6 family.</text>
</comment>
<evidence type="ECO:0000256" key="1">
    <source>
        <dbReference type="ARBA" id="ARBA00002976"/>
    </source>
</evidence>
<name>A0A1E4SF65_9ASCO</name>
<evidence type="ECO:0000256" key="3">
    <source>
        <dbReference type="ARBA" id="ARBA00015902"/>
    </source>
</evidence>
<dbReference type="PANTHER" id="PTHR28043:SF1">
    <property type="entry name" value="INCREASED RECOMBINATION CENTERS PROTEIN 6"/>
    <property type="match status" value="1"/>
</dbReference>
<dbReference type="GO" id="GO:0030674">
    <property type="term" value="F:protein-macromolecule adaptor activity"/>
    <property type="evidence" value="ECO:0007669"/>
    <property type="project" value="TreeGrafter"/>
</dbReference>
<dbReference type="PANTHER" id="PTHR28043">
    <property type="entry name" value="INCREASED RECOMBINATION CENTERS PROTEIN 6"/>
    <property type="match status" value="1"/>
</dbReference>
<dbReference type="Gene3D" id="3.40.50.11960">
    <property type="match status" value="1"/>
</dbReference>
<sequence>MIPNHVLVLGAPRTGKVRVAEYIVSRSDRPDEKIDRPLDTHSGIIVKTDLNTKYYTTKLNLLIDEFPDERSVSVLEADALSALRNWYSEFISDEYEEIREVLEGLIFCIDPKTLHAHIEESLKVVEQIRDSIEDGFVCILATSERDEEELEDLVISFGFEFVNFSQLGKNEFHESIGKDRVLEILQSHEWTNRVLVHDYEQNKRDKADEMTRGLLDDREDNHNDMDLDEIFGKLRLAKDNVQNVAPEKREEYVNKIIEEVMDFL</sequence>
<evidence type="ECO:0000256" key="4">
    <source>
        <dbReference type="ARBA" id="ARBA00022447"/>
    </source>
</evidence>
<dbReference type="GO" id="GO:0016192">
    <property type="term" value="P:vesicle-mediated transport"/>
    <property type="evidence" value="ECO:0007669"/>
    <property type="project" value="InterPro"/>
</dbReference>
<proteinExistence type="inferred from homology"/>
<dbReference type="EMBL" id="KV453914">
    <property type="protein sequence ID" value="ODV78157.1"/>
    <property type="molecule type" value="Genomic_DNA"/>
</dbReference>
<dbReference type="RefSeq" id="XP_020063279.1">
    <property type="nucleotide sequence ID" value="XM_020211837.1"/>
</dbReference>
<dbReference type="Pfam" id="PF10199">
    <property type="entry name" value="Adaptin_binding"/>
    <property type="match status" value="1"/>
</dbReference>
<dbReference type="InterPro" id="IPR034627">
    <property type="entry name" value="Irc6"/>
</dbReference>
<dbReference type="STRING" id="984487.A0A1E4SF65"/>
<gene>
    <name evidence="5" type="ORF">CANTADRAFT_91584</name>
</gene>
<keyword evidence="6" id="KW-1185">Reference proteome</keyword>
<dbReference type="OrthoDB" id="10261384at2759"/>
<comment type="function">
    <text evidence="1">Involved in gross chromosomal rearrangements (GCRs) and telomere healing.</text>
</comment>